<dbReference type="AlphaFoldDB" id="D8QKN8"/>
<name>D8QKN8_SCHCM</name>
<dbReference type="OrthoDB" id="3104502at2759"/>
<evidence type="ECO:0000313" key="2">
    <source>
        <dbReference type="EMBL" id="EFI91645.1"/>
    </source>
</evidence>
<feature type="compositionally biased region" description="Pro residues" evidence="1">
    <location>
        <begin position="33"/>
        <end position="44"/>
    </location>
</feature>
<protein>
    <submittedName>
        <fullName evidence="2">Uncharacterized protein</fullName>
    </submittedName>
</protein>
<evidence type="ECO:0000256" key="1">
    <source>
        <dbReference type="SAM" id="MobiDB-lite"/>
    </source>
</evidence>
<feature type="region of interest" description="Disordered" evidence="1">
    <location>
        <begin position="330"/>
        <end position="409"/>
    </location>
</feature>
<feature type="region of interest" description="Disordered" evidence="1">
    <location>
        <begin position="1"/>
        <end position="262"/>
    </location>
</feature>
<feature type="compositionally biased region" description="Basic and acidic residues" evidence="1">
    <location>
        <begin position="168"/>
        <end position="180"/>
    </location>
</feature>
<sequence length="427" mass="45917">MAGYRLPASSPLDTLVRKTSQRRPTNEPARAHAPPPRPAPPPGSPLIRSRFDQARDDESVYTDASSFRARHAYSESKASTSYAGSSYSIYPADAGLEHYPPFNTNDPSSNSRNRAGHASEPSVDSYIDMNSPVDDDQPLADAQEAVLAGLTDTYRDDRPGSHQNYDSALRDSWPDAKRASEGVQRAAGGRGRGPPSYAHDTVRADAKRPTPGRQDNPHASNAFKSVYSNVDSVYSQDDDRNSYGGPRYPASGRYTRNLDSIYSQDDDDQAYYADASGAAYTDTSGAAYADASYTANEDVPTVVVSSPITSSSASSRQASRQPIQQHIRNFSRPMPQSDAPPPGSSASQQGHAPSQQGRTPSHSQNNHITGGFDPHASTISYADSSYTQDDSFAHDPATNLSSSYASQDGLNPHLTHLFAQTAPPLAL</sequence>
<feature type="compositionally biased region" description="Polar residues" evidence="1">
    <location>
        <begin position="76"/>
        <end position="88"/>
    </location>
</feature>
<reference evidence="2 3" key="1">
    <citation type="journal article" date="2010" name="Nat. Biotechnol.">
        <title>Genome sequence of the model mushroom Schizophyllum commune.</title>
        <authorList>
            <person name="Ohm R.A."/>
            <person name="de Jong J.F."/>
            <person name="Lugones L.G."/>
            <person name="Aerts A."/>
            <person name="Kothe E."/>
            <person name="Stajich J.E."/>
            <person name="de Vries R.P."/>
            <person name="Record E."/>
            <person name="Levasseur A."/>
            <person name="Baker S.E."/>
            <person name="Bartholomew K.A."/>
            <person name="Coutinho P.M."/>
            <person name="Erdmann S."/>
            <person name="Fowler T.J."/>
            <person name="Gathman A.C."/>
            <person name="Lombard V."/>
            <person name="Henrissat B."/>
            <person name="Knabe N."/>
            <person name="Kuees U."/>
            <person name="Lilly W.W."/>
            <person name="Lindquist E."/>
            <person name="Lucas S."/>
            <person name="Magnuson J.K."/>
            <person name="Piumi F."/>
            <person name="Raudaskoski M."/>
            <person name="Salamov A."/>
            <person name="Schmutz J."/>
            <person name="Schwarze F.W.M.R."/>
            <person name="vanKuyk P.A."/>
            <person name="Horton J.S."/>
            <person name="Grigoriev I.V."/>
            <person name="Woesten H.A.B."/>
        </authorList>
    </citation>
    <scope>NUCLEOTIDE SEQUENCE [LARGE SCALE GENOMIC DNA]</scope>
    <source>
        <strain evidence="3">H4-8 / FGSC 9210</strain>
    </source>
</reference>
<organism evidence="3">
    <name type="scientific">Schizophyllum commune (strain H4-8 / FGSC 9210)</name>
    <name type="common">Split gill fungus</name>
    <dbReference type="NCBI Taxonomy" id="578458"/>
    <lineage>
        <taxon>Eukaryota</taxon>
        <taxon>Fungi</taxon>
        <taxon>Dikarya</taxon>
        <taxon>Basidiomycota</taxon>
        <taxon>Agaricomycotina</taxon>
        <taxon>Agaricomycetes</taxon>
        <taxon>Agaricomycetidae</taxon>
        <taxon>Agaricales</taxon>
        <taxon>Schizophyllaceae</taxon>
        <taxon>Schizophyllum</taxon>
    </lineage>
</organism>
<dbReference type="EMBL" id="GL377316">
    <property type="protein sequence ID" value="EFI91645.1"/>
    <property type="molecule type" value="Genomic_DNA"/>
</dbReference>
<feature type="compositionally biased region" description="Polar residues" evidence="1">
    <location>
        <begin position="102"/>
        <end position="113"/>
    </location>
</feature>
<accession>D8QKN8</accession>
<feature type="compositionally biased region" description="Polar residues" evidence="1">
    <location>
        <begin position="398"/>
        <end position="409"/>
    </location>
</feature>
<dbReference type="Proteomes" id="UP000007431">
    <property type="component" value="Unassembled WGS sequence"/>
</dbReference>
<feature type="compositionally biased region" description="Basic and acidic residues" evidence="1">
    <location>
        <begin position="49"/>
        <end position="58"/>
    </location>
</feature>
<feature type="compositionally biased region" description="Polar residues" evidence="1">
    <location>
        <begin position="217"/>
        <end position="235"/>
    </location>
</feature>
<dbReference type="InParanoid" id="D8QKN8"/>
<feature type="compositionally biased region" description="Polar residues" evidence="1">
    <location>
        <begin position="377"/>
        <end position="390"/>
    </location>
</feature>
<dbReference type="HOGENOM" id="CLU_642751_0_0_1"/>
<dbReference type="GeneID" id="9593265"/>
<gene>
    <name evidence="2" type="ORF">SCHCODRAFT_258859</name>
</gene>
<evidence type="ECO:0000313" key="3">
    <source>
        <dbReference type="Proteomes" id="UP000007431"/>
    </source>
</evidence>
<feature type="compositionally biased region" description="Polar residues" evidence="1">
    <location>
        <begin position="344"/>
        <end position="368"/>
    </location>
</feature>
<dbReference type="RefSeq" id="XP_003026548.1">
    <property type="nucleotide sequence ID" value="XM_003026502.1"/>
</dbReference>
<keyword evidence="3" id="KW-1185">Reference proteome</keyword>
<dbReference type="KEGG" id="scm:SCHCO_02645362"/>
<proteinExistence type="predicted"/>
<dbReference type="VEuPathDB" id="FungiDB:SCHCODRAFT_02645362"/>